<comment type="caution">
    <text evidence="2">The sequence shown here is derived from an EMBL/GenBank/DDBJ whole genome shotgun (WGS) entry which is preliminary data.</text>
</comment>
<reference evidence="2" key="1">
    <citation type="submission" date="2019-06" db="EMBL/GenBank/DDBJ databases">
        <authorList>
            <person name="Zheng W."/>
        </authorList>
    </citation>
    <scope>NUCLEOTIDE SEQUENCE</scope>
    <source>
        <strain evidence="2">QDHG01</strain>
    </source>
</reference>
<dbReference type="EMBL" id="RRYP01020072">
    <property type="protein sequence ID" value="TNV73043.1"/>
    <property type="molecule type" value="Genomic_DNA"/>
</dbReference>
<feature type="region of interest" description="Disordered" evidence="1">
    <location>
        <begin position="43"/>
        <end position="81"/>
    </location>
</feature>
<protein>
    <submittedName>
        <fullName evidence="2">Uncharacterized protein</fullName>
    </submittedName>
</protein>
<dbReference type="AlphaFoldDB" id="A0A8J8NDL2"/>
<feature type="compositionally biased region" description="Basic residues" evidence="1">
    <location>
        <begin position="43"/>
        <end position="68"/>
    </location>
</feature>
<evidence type="ECO:0000313" key="3">
    <source>
        <dbReference type="Proteomes" id="UP000785679"/>
    </source>
</evidence>
<name>A0A8J8NDL2_HALGN</name>
<evidence type="ECO:0000313" key="2">
    <source>
        <dbReference type="EMBL" id="TNV73043.1"/>
    </source>
</evidence>
<evidence type="ECO:0000256" key="1">
    <source>
        <dbReference type="SAM" id="MobiDB-lite"/>
    </source>
</evidence>
<proteinExistence type="predicted"/>
<organism evidence="2 3">
    <name type="scientific">Halteria grandinella</name>
    <dbReference type="NCBI Taxonomy" id="5974"/>
    <lineage>
        <taxon>Eukaryota</taxon>
        <taxon>Sar</taxon>
        <taxon>Alveolata</taxon>
        <taxon>Ciliophora</taxon>
        <taxon>Intramacronucleata</taxon>
        <taxon>Spirotrichea</taxon>
        <taxon>Stichotrichia</taxon>
        <taxon>Sporadotrichida</taxon>
        <taxon>Halteriidae</taxon>
        <taxon>Halteria</taxon>
    </lineage>
</organism>
<dbReference type="Proteomes" id="UP000785679">
    <property type="component" value="Unassembled WGS sequence"/>
</dbReference>
<sequence length="81" mass="10052">MRVRKRALRQLLIIKDHKQQQITAAYPLRVNAWQTSTYLSRGRRRLKSRMQRRKVRTSRVMQRFRKRAQQTIRCFQKQEPK</sequence>
<accession>A0A8J8NDL2</accession>
<gene>
    <name evidence="2" type="ORF">FGO68_gene7758</name>
</gene>
<keyword evidence="3" id="KW-1185">Reference proteome</keyword>